<organism evidence="1">
    <name type="scientific">bioreactor metagenome</name>
    <dbReference type="NCBI Taxonomy" id="1076179"/>
    <lineage>
        <taxon>unclassified sequences</taxon>
        <taxon>metagenomes</taxon>
        <taxon>ecological metagenomes</taxon>
    </lineage>
</organism>
<dbReference type="EMBL" id="VSSQ01012368">
    <property type="protein sequence ID" value="MPM49066.1"/>
    <property type="molecule type" value="Genomic_DNA"/>
</dbReference>
<evidence type="ECO:0000313" key="1">
    <source>
        <dbReference type="EMBL" id="MPM49066.1"/>
    </source>
</evidence>
<reference evidence="1" key="1">
    <citation type="submission" date="2019-08" db="EMBL/GenBank/DDBJ databases">
        <authorList>
            <person name="Kucharzyk K."/>
            <person name="Murdoch R.W."/>
            <person name="Higgins S."/>
            <person name="Loffler F."/>
        </authorList>
    </citation>
    <scope>NUCLEOTIDE SEQUENCE</scope>
</reference>
<gene>
    <name evidence="1" type="ORF">SDC9_95794</name>
</gene>
<sequence length="187" mass="21036">MVEILGGGSSMTAHIHGENHISSSRKFQRSIRHMVLLIIQPMNGKDCRGFSGIGLGRIQVGAYLEARCMPNGDLFDFHTPKPCIHPCSYQTTANHEYDRQIEQHPVLACFHSSPPYFFRIFFDSIESIDQDIPPCNDDIHHDGELPTSLLLYDWISSDSAILPSPGTLAPPWVLRSKIPVHARYPRS</sequence>
<proteinExistence type="predicted"/>
<name>A0A645A818_9ZZZZ</name>
<dbReference type="AlphaFoldDB" id="A0A645A818"/>
<comment type="caution">
    <text evidence="1">The sequence shown here is derived from an EMBL/GenBank/DDBJ whole genome shotgun (WGS) entry which is preliminary data.</text>
</comment>
<accession>A0A645A818</accession>
<protein>
    <submittedName>
        <fullName evidence="1">Uncharacterized protein</fullName>
    </submittedName>
</protein>